<gene>
    <name evidence="1" type="ORF">LITE_LOCUS12016</name>
</gene>
<evidence type="ECO:0000313" key="1">
    <source>
        <dbReference type="EMBL" id="CAI0403372.1"/>
    </source>
</evidence>
<dbReference type="Proteomes" id="UP001154282">
    <property type="component" value="Unassembled WGS sequence"/>
</dbReference>
<evidence type="ECO:0000313" key="2">
    <source>
        <dbReference type="Proteomes" id="UP001154282"/>
    </source>
</evidence>
<proteinExistence type="predicted"/>
<reference evidence="1" key="1">
    <citation type="submission" date="2022-08" db="EMBL/GenBank/DDBJ databases">
        <authorList>
            <person name="Gutierrez-Valencia J."/>
        </authorList>
    </citation>
    <scope>NUCLEOTIDE SEQUENCE</scope>
</reference>
<organism evidence="1 2">
    <name type="scientific">Linum tenue</name>
    <dbReference type="NCBI Taxonomy" id="586396"/>
    <lineage>
        <taxon>Eukaryota</taxon>
        <taxon>Viridiplantae</taxon>
        <taxon>Streptophyta</taxon>
        <taxon>Embryophyta</taxon>
        <taxon>Tracheophyta</taxon>
        <taxon>Spermatophyta</taxon>
        <taxon>Magnoliopsida</taxon>
        <taxon>eudicotyledons</taxon>
        <taxon>Gunneridae</taxon>
        <taxon>Pentapetalae</taxon>
        <taxon>rosids</taxon>
        <taxon>fabids</taxon>
        <taxon>Malpighiales</taxon>
        <taxon>Linaceae</taxon>
        <taxon>Linum</taxon>
    </lineage>
</organism>
<dbReference type="EMBL" id="CAMGYJ010000004">
    <property type="protein sequence ID" value="CAI0403372.1"/>
    <property type="molecule type" value="Genomic_DNA"/>
</dbReference>
<sequence length="12" mass="1288">MLHSSLGSVFPL</sequence>
<protein>
    <submittedName>
        <fullName evidence="1">Uncharacterized protein</fullName>
    </submittedName>
</protein>
<name>A0AAV0J0F9_9ROSI</name>
<keyword evidence="2" id="KW-1185">Reference proteome</keyword>
<comment type="caution">
    <text evidence="1">The sequence shown here is derived from an EMBL/GenBank/DDBJ whole genome shotgun (WGS) entry which is preliminary data.</text>
</comment>
<feature type="non-terminal residue" evidence="1">
    <location>
        <position position="12"/>
    </location>
</feature>
<accession>A0AAV0J0F9</accession>